<protein>
    <submittedName>
        <fullName evidence="4">Phage tail tape measure protein</fullName>
    </submittedName>
</protein>
<keyword evidence="1" id="KW-1188">Viral release from host cell</keyword>
<keyword evidence="2" id="KW-0175">Coiled coil</keyword>
<evidence type="ECO:0000256" key="1">
    <source>
        <dbReference type="ARBA" id="ARBA00022612"/>
    </source>
</evidence>
<dbReference type="Proteomes" id="UP001597180">
    <property type="component" value="Unassembled WGS sequence"/>
</dbReference>
<name>A0ABW3UFW2_9BACL</name>
<sequence length="2126" mass="239583">MAGNDLRILVSASLNVGKSISDLNQSIQAIEKHPSLRKIKLKIDIDQTFTNSLINFKHSIEQVTLFINKQNTTISNSTHFINQETKAINEATVAQKKWNQEKQKTISDGSGNPVSVQSTFGNNFNNNKQIVDSMPDGSIRKITNVVNQKKDLQDALKAEKVMLDEAYRMNTEFDKKAEVLDKAHYQALKTNKERSEAQDKLHYLALKQNREFDLKVQQEYQKQAEAIDKAHYQALKTEKEKKEALDKQHFLAIQQNARREDEFLKQKANLSLKISDLRRRFGNDLNITKSLDVVESQLKPINSIGNYKKSLDEIGLSINKIGTEARTSGSHVTGMGEAFNIAISRTLLWGVATTAIYGTKKAIEEMIKTIIELDSQMIHLKRVMDADTNFDQMLMGSMNMANQLGQKVTDINKALITAAQAGYKANDALDITKTSVIASNVSEMSPEQAMSDMIAAMKAFNIEAKDSIQIVDKLNEVDNNYSVSSRNLADAVTHAGAAAKTYGVTLDELIGYTTAIGEVTRESGSVIGNMEKSVFSRLYSQASISALKEVNVQVLDMNGQNRKASEILSDLGTRWNFLTSTQQANVGVTVAGRNQLTRFLALMNNWDTATKATQTSINSQGSAMRENEEYMKSMQAQINQLSTAWEQLSYTMGQSGVKKLFTDIISSLTSMTQGFNEFTKATDGWNVKLPILVGGLYGLVRAFQVLRVAANGAKLSMGWLGVGLIAVDFLASAFIGSTTKVETNTEALIENANETKHNADELERLVNKYNKLGPQAEGNAEKQKELHEVLKKINDIAPQLIDNTSKYGEAMSVNSERATSYIATLKEMNQEQLAQAKQANDIQLNKVATDLEEIQNKLKNFGDSIKDKFQQINAFESLFDVHSIEKATTVINQKIEELGKKAQDVYDKGDKSSAMGYQEQIDKLRTQLLEYKEVKKKYAAELSNYSEIVNNQNGLIQDQKALLNRKKAIDEQISGQKELANATKANTVVIDEETGEVINNSSSLIDLISIQRKLADTYESTSNTVRPLNDAIDKMQQGHSLTSSEVSALLKKYPTLFEAFKSENGYLKINVEALKSKRDAEIANMNDTIKSETNQLRTLEESTIEKLKLYGVQVAAIESVSQAQSELTKAFDTYNNFDSDHEMEMVNRMNDLGSVVNDTMLIAKAKDTIKALQNAASNGFRYENSINTPKDKKDEQLKESLAVIELEKEIVNSLNETYEARLRLINIQKKQVDITEKQKDYNGAIEKTNELITNQIQAVNDLSAANGGITSKADEARMNAIKNKDILSGVKQASPNFSLPEDTEEAKQYVRDYFDLWFDSSGNASEEYKKFINTFAERSQQIHDNTSLSVEDRNKEIEAITKQKTLVEKFFTVQQVYKQGWAENINKIDEMTTAIDASKESLNKLRKEAQDIKISGLDNQIKEIERTLETLPDSTAQYRDELQKIIQLNRDKQNVEHQAAEGARARIASGELSAEQIVYENELIQSLSNSWWEYEKVIQDTSFKRISSIINESAESVKKFDDQISISKERLGLLKEESQEYSEELQKQIKLLEDKLNAEIAHEHVVRKQMDSADLTEQKWNELNQQLKQSVLAQIEIATSIKSTNQSLQDQLKTLADNVIDIYKEMYQKQKDVAVKGIEDELKALEKAHKTKVDLLDDEMKKYDDLIQAKLKSLDETANEEDYQKQLSKLTKERDEIQKEIDKRKLDTSLEGKARTAELLKELQEKNDEIDDFQTKNLRETSKKTLQDQLEEKQNNVDAQKQIEDKAYENEKDRLDKIKEATEKHFDDLIQDETKFEKIREEIRKGNISRAISDLNGFKDFVLINSEIMGNGLSNTLIDKISKISTKLQDVSPIVVSQFELMSNQLNDTMISKVDELISKFKDLDNLKFGNLATSLTDISKTVEEMKKNSIDWYSASPDAQKALEKKNQELGISIGASKDKNGEWSKDGNQLYNIYYQPTSDELPKIQKMKENSAAWSSADSNRKKELEEANRWMGEQIGATYKNGTWFKNDLPLYHNGGIVGGKGTPIMEKLHKMLNLGSDEQLSILKQGELVIKNNPIDIISNLISKIKLPDFSNLSMSPNVATSAGANYYSYNFRIDKVVGDKKGATDFVEHVFNDMKNKGKR</sequence>
<evidence type="ECO:0000313" key="4">
    <source>
        <dbReference type="EMBL" id="MFD1219470.1"/>
    </source>
</evidence>
<feature type="domain" description="Phage tail tape measure protein" evidence="3">
    <location>
        <begin position="400"/>
        <end position="592"/>
    </location>
</feature>
<evidence type="ECO:0000256" key="2">
    <source>
        <dbReference type="SAM" id="Coils"/>
    </source>
</evidence>
<proteinExistence type="predicted"/>
<feature type="coiled-coil region" evidence="2">
    <location>
        <begin position="1535"/>
        <end position="1562"/>
    </location>
</feature>
<dbReference type="InterPro" id="IPR010090">
    <property type="entry name" value="Phage_tape_meas"/>
</dbReference>
<dbReference type="NCBIfam" id="TIGR01760">
    <property type="entry name" value="tape_meas_TP901"/>
    <property type="match status" value="1"/>
</dbReference>
<feature type="coiled-coil region" evidence="2">
    <location>
        <begin position="1680"/>
        <end position="1763"/>
    </location>
</feature>
<organism evidence="4 5">
    <name type="scientific">Paenibacillus vulneris</name>
    <dbReference type="NCBI Taxonomy" id="1133364"/>
    <lineage>
        <taxon>Bacteria</taxon>
        <taxon>Bacillati</taxon>
        <taxon>Bacillota</taxon>
        <taxon>Bacilli</taxon>
        <taxon>Bacillales</taxon>
        <taxon>Paenibacillaceae</taxon>
        <taxon>Paenibacillus</taxon>
    </lineage>
</organism>
<dbReference type="EMBL" id="JBHTLU010000012">
    <property type="protein sequence ID" value="MFD1219470.1"/>
    <property type="molecule type" value="Genomic_DNA"/>
</dbReference>
<accession>A0ABW3UFW2</accession>
<dbReference type="Pfam" id="PF10145">
    <property type="entry name" value="PhageMin_Tail"/>
    <property type="match status" value="1"/>
</dbReference>
<feature type="coiled-coil region" evidence="2">
    <location>
        <begin position="914"/>
        <end position="941"/>
    </location>
</feature>
<keyword evidence="5" id="KW-1185">Reference proteome</keyword>
<comment type="caution">
    <text evidence="4">The sequence shown here is derived from an EMBL/GenBank/DDBJ whole genome shotgun (WGS) entry which is preliminary data.</text>
</comment>
<evidence type="ECO:0000313" key="5">
    <source>
        <dbReference type="Proteomes" id="UP001597180"/>
    </source>
</evidence>
<reference evidence="5" key="1">
    <citation type="journal article" date="2019" name="Int. J. Syst. Evol. Microbiol.">
        <title>The Global Catalogue of Microorganisms (GCM) 10K type strain sequencing project: providing services to taxonomists for standard genome sequencing and annotation.</title>
        <authorList>
            <consortium name="The Broad Institute Genomics Platform"/>
            <consortium name="The Broad Institute Genome Sequencing Center for Infectious Disease"/>
            <person name="Wu L."/>
            <person name="Ma J."/>
        </authorList>
    </citation>
    <scope>NUCLEOTIDE SEQUENCE [LARGE SCALE GENOMIC DNA]</scope>
    <source>
        <strain evidence="5">CCUG 53270</strain>
    </source>
</reference>
<dbReference type="RefSeq" id="WP_345595192.1">
    <property type="nucleotide sequence ID" value="NZ_BAABJG010000055.1"/>
</dbReference>
<gene>
    <name evidence="4" type="ORF">ACFQ4B_05030</name>
</gene>
<evidence type="ECO:0000259" key="3">
    <source>
        <dbReference type="Pfam" id="PF10145"/>
    </source>
</evidence>
<dbReference type="PANTHER" id="PTHR37813">
    <property type="entry name" value="FELS-2 PROPHAGE PROTEIN"/>
    <property type="match status" value="1"/>
</dbReference>
<feature type="coiled-coil region" evidence="2">
    <location>
        <begin position="745"/>
        <end position="772"/>
    </location>
</feature>
<feature type="coiled-coil region" evidence="2">
    <location>
        <begin position="1388"/>
        <end position="1458"/>
    </location>
</feature>
<dbReference type="PANTHER" id="PTHR37813:SF1">
    <property type="entry name" value="FELS-2 PROPHAGE PROTEIN"/>
    <property type="match status" value="1"/>
</dbReference>